<evidence type="ECO:0000313" key="2">
    <source>
        <dbReference type="Proteomes" id="UP001595789"/>
    </source>
</evidence>
<dbReference type="Pfam" id="PF11308">
    <property type="entry name" value="Glyco_hydro_129"/>
    <property type="match status" value="1"/>
</dbReference>
<dbReference type="InterPro" id="IPR021459">
    <property type="entry name" value="GH101-related"/>
</dbReference>
<evidence type="ECO:0000313" key="1">
    <source>
        <dbReference type="EMBL" id="MFC4212441.1"/>
    </source>
</evidence>
<dbReference type="EMBL" id="JBHSBW010000013">
    <property type="protein sequence ID" value="MFC4212441.1"/>
    <property type="molecule type" value="Genomic_DNA"/>
</dbReference>
<protein>
    <submittedName>
        <fullName evidence="1">Glycoside hydrolase</fullName>
    </submittedName>
</protein>
<accession>A0ABV8PE59</accession>
<sequence>MKKITAIFILLYVVSFTAYSKTWIIASSSLEVKFNDQTNILTVTDKRIQKAWQQTIASEIFTVQNTSQRGNTLQVDFTGKNTFTAIFTLTSLSALEISLSADTKMPMNELSFPAAFETPNKDHYLLYTDGGGFLLPADDTEYPLGNGRTFFCGGGTSMAWMGMTDTQFESGYMAILETPFDAALRTKRENGLVTFSPVWLSSKDQFAYDRKVTYHFFDKGGYVAQCKKYRDHIWKKNNVITLKQNEKKTPAIAKMIGGVHIYVWDNARETSFAAELKQSGIDKALILWNPNHTPYPKTGYDTQLKELSYATGTYELFTDLKLRDTVFRETDEKGPLRFALTSYPGKFNELAIRNKDGKTVSNQFGHTSNPIAIRPEMVKRIERELKEFKHESYFLDVYQANGLFEDYSKKNPLTRQQFAEEVIKSHKLLADKYGQFMGGEWGADYLGSGAVYNHGMMTLQRTWFGSDIQKKGTIYYYGDWKNNSRPTQMLGTRVAPDKYLRYSINEYTRVPLYDLVYHDAVVSSWRWEDGNHHNPEIWWKKDLFNILYGNAPLWSIDRNVWDAYKNTFIESYKNICPWLQKIGYDELVSHRFVTADHKVQETVFSSGKKAVVNFGDMAYTFQGKLIKPKGFLLL</sequence>
<dbReference type="GO" id="GO:0016787">
    <property type="term" value="F:hydrolase activity"/>
    <property type="evidence" value="ECO:0007669"/>
    <property type="project" value="UniProtKB-KW"/>
</dbReference>
<reference evidence="2" key="1">
    <citation type="journal article" date="2019" name="Int. J. Syst. Evol. Microbiol.">
        <title>The Global Catalogue of Microorganisms (GCM) 10K type strain sequencing project: providing services to taxonomists for standard genome sequencing and annotation.</title>
        <authorList>
            <consortium name="The Broad Institute Genomics Platform"/>
            <consortium name="The Broad Institute Genome Sequencing Center for Infectious Disease"/>
            <person name="Wu L."/>
            <person name="Ma J."/>
        </authorList>
    </citation>
    <scope>NUCLEOTIDE SEQUENCE [LARGE SCALE GENOMIC DNA]</scope>
    <source>
        <strain evidence="2">CCM 8691</strain>
    </source>
</reference>
<keyword evidence="2" id="KW-1185">Reference proteome</keyword>
<dbReference type="Proteomes" id="UP001595789">
    <property type="component" value="Unassembled WGS sequence"/>
</dbReference>
<keyword evidence="1" id="KW-0378">Hydrolase</keyword>
<dbReference type="RefSeq" id="WP_378986417.1">
    <property type="nucleotide sequence ID" value="NZ_JBHSBW010000013.1"/>
</dbReference>
<organism evidence="1 2">
    <name type="scientific">Pedobacter lithocola</name>
    <dbReference type="NCBI Taxonomy" id="1908239"/>
    <lineage>
        <taxon>Bacteria</taxon>
        <taxon>Pseudomonadati</taxon>
        <taxon>Bacteroidota</taxon>
        <taxon>Sphingobacteriia</taxon>
        <taxon>Sphingobacteriales</taxon>
        <taxon>Sphingobacteriaceae</taxon>
        <taxon>Pedobacter</taxon>
    </lineage>
</organism>
<comment type="caution">
    <text evidence="1">The sequence shown here is derived from an EMBL/GenBank/DDBJ whole genome shotgun (WGS) entry which is preliminary data.</text>
</comment>
<proteinExistence type="predicted"/>
<gene>
    <name evidence="1" type="ORF">ACFOWA_14675</name>
</gene>
<name>A0ABV8PE59_9SPHI</name>